<dbReference type="Proteomes" id="UP000479710">
    <property type="component" value="Unassembled WGS sequence"/>
</dbReference>
<proteinExistence type="predicted"/>
<reference evidence="1 2" key="1">
    <citation type="submission" date="2019-11" db="EMBL/GenBank/DDBJ databases">
        <title>Whole genome sequence of Oryza granulata.</title>
        <authorList>
            <person name="Li W."/>
        </authorList>
    </citation>
    <scope>NUCLEOTIDE SEQUENCE [LARGE SCALE GENOMIC DNA]</scope>
    <source>
        <strain evidence="2">cv. Menghai</strain>
        <tissue evidence="1">Leaf</tissue>
    </source>
</reference>
<comment type="caution">
    <text evidence="1">The sequence shown here is derived from an EMBL/GenBank/DDBJ whole genome shotgun (WGS) entry which is preliminary data.</text>
</comment>
<keyword evidence="2" id="KW-1185">Reference proteome</keyword>
<name>A0A6G1F5X5_9ORYZ</name>
<evidence type="ECO:0000313" key="1">
    <source>
        <dbReference type="EMBL" id="KAF0932316.1"/>
    </source>
</evidence>
<organism evidence="1 2">
    <name type="scientific">Oryza meyeriana var. granulata</name>
    <dbReference type="NCBI Taxonomy" id="110450"/>
    <lineage>
        <taxon>Eukaryota</taxon>
        <taxon>Viridiplantae</taxon>
        <taxon>Streptophyta</taxon>
        <taxon>Embryophyta</taxon>
        <taxon>Tracheophyta</taxon>
        <taxon>Spermatophyta</taxon>
        <taxon>Magnoliopsida</taxon>
        <taxon>Liliopsida</taxon>
        <taxon>Poales</taxon>
        <taxon>Poaceae</taxon>
        <taxon>BOP clade</taxon>
        <taxon>Oryzoideae</taxon>
        <taxon>Oryzeae</taxon>
        <taxon>Oryzinae</taxon>
        <taxon>Oryza</taxon>
        <taxon>Oryza meyeriana</taxon>
    </lineage>
</organism>
<dbReference type="AlphaFoldDB" id="A0A6G1F5X5"/>
<sequence length="93" mass="10274">MWQTTQQNVHVKDQSYDPTTYQAYLQRPRSVVTTLTYDYTYTDRVIAATGSSSPDIADAGRSVRYTILATILDAFTAAHVLEGALTTLAVDVL</sequence>
<dbReference type="EMBL" id="SPHZ02000001">
    <property type="protein sequence ID" value="KAF0932316.1"/>
    <property type="molecule type" value="Genomic_DNA"/>
</dbReference>
<protein>
    <submittedName>
        <fullName evidence="1">Uncharacterized protein</fullName>
    </submittedName>
</protein>
<evidence type="ECO:0000313" key="2">
    <source>
        <dbReference type="Proteomes" id="UP000479710"/>
    </source>
</evidence>
<gene>
    <name evidence="1" type="ORF">E2562_009575</name>
</gene>
<accession>A0A6G1F5X5</accession>